<accession>A0ABP6SSF1</accession>
<proteinExistence type="predicted"/>
<comment type="caution">
    <text evidence="1">The sequence shown here is derived from an EMBL/GenBank/DDBJ whole genome shotgun (WGS) entry which is preliminary data.</text>
</comment>
<protein>
    <recommendedName>
        <fullName evidence="3">DUF1269 domain-containing family protein</fullName>
    </recommendedName>
</protein>
<dbReference type="EMBL" id="BAAAYN010000006">
    <property type="protein sequence ID" value="GAA3383619.1"/>
    <property type="molecule type" value="Genomic_DNA"/>
</dbReference>
<organism evidence="1 2">
    <name type="scientific">Cryptosporangium minutisporangium</name>
    <dbReference type="NCBI Taxonomy" id="113569"/>
    <lineage>
        <taxon>Bacteria</taxon>
        <taxon>Bacillati</taxon>
        <taxon>Actinomycetota</taxon>
        <taxon>Actinomycetes</taxon>
        <taxon>Cryptosporangiales</taxon>
        <taxon>Cryptosporangiaceae</taxon>
        <taxon>Cryptosporangium</taxon>
    </lineage>
</organism>
<sequence length="155" mass="16146">MADDLQEMGPVDYLCIEFPQGSLDGTALPLLVDLVDRGIVRILDIMFVRKNVDGTVIALDESAVEFSGLGVFQGASSGMLGGDDLREAGEILEPGAAAAILVYENLWAAPLAVALRRSGARLVAGGRIPVQQLLATLDDIEADAERAAVAGGRGV</sequence>
<evidence type="ECO:0000313" key="1">
    <source>
        <dbReference type="EMBL" id="GAA3383619.1"/>
    </source>
</evidence>
<gene>
    <name evidence="1" type="ORF">GCM10020369_10180</name>
</gene>
<keyword evidence="2" id="KW-1185">Reference proteome</keyword>
<dbReference type="InterPro" id="IPR046288">
    <property type="entry name" value="DUF6325"/>
</dbReference>
<dbReference type="Proteomes" id="UP001501676">
    <property type="component" value="Unassembled WGS sequence"/>
</dbReference>
<evidence type="ECO:0000313" key="2">
    <source>
        <dbReference type="Proteomes" id="UP001501676"/>
    </source>
</evidence>
<name>A0ABP6SSF1_9ACTN</name>
<dbReference type="RefSeq" id="WP_345726781.1">
    <property type="nucleotide sequence ID" value="NZ_BAAAYN010000006.1"/>
</dbReference>
<reference evidence="2" key="1">
    <citation type="journal article" date="2019" name="Int. J. Syst. Evol. Microbiol.">
        <title>The Global Catalogue of Microorganisms (GCM) 10K type strain sequencing project: providing services to taxonomists for standard genome sequencing and annotation.</title>
        <authorList>
            <consortium name="The Broad Institute Genomics Platform"/>
            <consortium name="The Broad Institute Genome Sequencing Center for Infectious Disease"/>
            <person name="Wu L."/>
            <person name="Ma J."/>
        </authorList>
    </citation>
    <scope>NUCLEOTIDE SEQUENCE [LARGE SCALE GENOMIC DNA]</scope>
    <source>
        <strain evidence="2">JCM 9458</strain>
    </source>
</reference>
<dbReference type="Pfam" id="PF19850">
    <property type="entry name" value="DUF6325"/>
    <property type="match status" value="1"/>
</dbReference>
<evidence type="ECO:0008006" key="3">
    <source>
        <dbReference type="Google" id="ProtNLM"/>
    </source>
</evidence>